<accession>A0A645A796</accession>
<name>A0A645A796_9ZZZZ</name>
<dbReference type="AlphaFoldDB" id="A0A645A796"/>
<evidence type="ECO:0000313" key="1">
    <source>
        <dbReference type="EMBL" id="MPM48982.1"/>
    </source>
</evidence>
<gene>
    <name evidence="1" type="ORF">SDC9_95709</name>
</gene>
<reference evidence="1" key="1">
    <citation type="submission" date="2019-08" db="EMBL/GenBank/DDBJ databases">
        <authorList>
            <person name="Kucharzyk K."/>
            <person name="Murdoch R.W."/>
            <person name="Higgins S."/>
            <person name="Loffler F."/>
        </authorList>
    </citation>
    <scope>NUCLEOTIDE SEQUENCE</scope>
</reference>
<dbReference type="EMBL" id="VSSQ01012334">
    <property type="protein sequence ID" value="MPM48982.1"/>
    <property type="molecule type" value="Genomic_DNA"/>
</dbReference>
<organism evidence="1">
    <name type="scientific">bioreactor metagenome</name>
    <dbReference type="NCBI Taxonomy" id="1076179"/>
    <lineage>
        <taxon>unclassified sequences</taxon>
        <taxon>metagenomes</taxon>
        <taxon>ecological metagenomes</taxon>
    </lineage>
</organism>
<comment type="caution">
    <text evidence="1">The sequence shown here is derived from an EMBL/GenBank/DDBJ whole genome shotgun (WGS) entry which is preliminary data.</text>
</comment>
<proteinExistence type="predicted"/>
<protein>
    <submittedName>
        <fullName evidence="1">Uncharacterized protein</fullName>
    </submittedName>
</protein>
<sequence length="297" mass="32798">MRLLQKNVVAVKAFQNLQGGIALISQGLGPPLAQPARTAPPRPVAVLGEQGLNNVRLCNIGGKYFVHHLGNFPEDGAPIGKRLIVGGGVGDCKVKALVSIPLRIDPVEGEGDDRQNVCRDCFPGPGGINFAAGHVFDVVCKEYRDVGGVRIFRAALMHHNQLRHHRLRQNHEILSKGQFFYGILRDFGRKIPPKRGIGNQKTRKRRPQGHVLHRRDLGKHLHVFDDRLPIARERDEHVVLVKGPGLPGLHGKLQRRRWKGQLRGLSLRVGLHLLQNISGVGVNDLDGHVLCGHALVF</sequence>